<dbReference type="GeneID" id="4999649"/>
<dbReference type="HOGENOM" id="CLU_053053_13_1_1"/>
<reference evidence="8 9" key="1">
    <citation type="journal article" date="2007" name="Proc. Natl. Acad. Sci. U.S.A.">
        <title>The tiny eukaryote Ostreococcus provides genomic insights into the paradox of plankton speciation.</title>
        <authorList>
            <person name="Palenik B."/>
            <person name="Grimwood J."/>
            <person name="Aerts A."/>
            <person name="Rouze P."/>
            <person name="Salamov A."/>
            <person name="Putnam N."/>
            <person name="Dupont C."/>
            <person name="Jorgensen R."/>
            <person name="Derelle E."/>
            <person name="Rombauts S."/>
            <person name="Zhou K."/>
            <person name="Otillar R."/>
            <person name="Merchant S.S."/>
            <person name="Podell S."/>
            <person name="Gaasterland T."/>
            <person name="Napoli C."/>
            <person name="Gendler K."/>
            <person name="Manuell A."/>
            <person name="Tai V."/>
            <person name="Vallon O."/>
            <person name="Piganeau G."/>
            <person name="Jancek S."/>
            <person name="Heijde M."/>
            <person name="Jabbari K."/>
            <person name="Bowler C."/>
            <person name="Lohr M."/>
            <person name="Robbens S."/>
            <person name="Werner G."/>
            <person name="Dubchak I."/>
            <person name="Pazour G.J."/>
            <person name="Ren Q."/>
            <person name="Paulsen I."/>
            <person name="Delwiche C."/>
            <person name="Schmutz J."/>
            <person name="Rokhsar D."/>
            <person name="Van de Peer Y."/>
            <person name="Moreau H."/>
            <person name="Grigoriev I.V."/>
        </authorList>
    </citation>
    <scope>NUCLEOTIDE SEQUENCE [LARGE SCALE GENOMIC DNA]</scope>
    <source>
        <strain evidence="8 9">CCE9901</strain>
    </source>
</reference>
<dbReference type="InterPro" id="IPR033896">
    <property type="entry name" value="MEF2-like_N"/>
</dbReference>
<keyword evidence="3" id="KW-0238">DNA-binding</keyword>
<evidence type="ECO:0000259" key="7">
    <source>
        <dbReference type="PROSITE" id="PS50066"/>
    </source>
</evidence>
<dbReference type="OrthoDB" id="1933443at2759"/>
<dbReference type="PROSITE" id="PS50066">
    <property type="entry name" value="MADS_BOX_2"/>
    <property type="match status" value="1"/>
</dbReference>
<dbReference type="SMR" id="A4RRU5"/>
<dbReference type="eggNOG" id="KOG0014">
    <property type="taxonomic scope" value="Eukaryota"/>
</dbReference>
<dbReference type="GO" id="GO:0005634">
    <property type="term" value="C:nucleus"/>
    <property type="evidence" value="ECO:0007669"/>
    <property type="project" value="UniProtKB-SubCell"/>
</dbReference>
<feature type="compositionally biased region" description="Polar residues" evidence="6">
    <location>
        <begin position="84"/>
        <end position="95"/>
    </location>
</feature>
<keyword evidence="9" id="KW-1185">Reference proteome</keyword>
<evidence type="ECO:0000256" key="1">
    <source>
        <dbReference type="ARBA" id="ARBA00004123"/>
    </source>
</evidence>
<dbReference type="KEGG" id="olu:OSTLU_29140"/>
<dbReference type="AlphaFoldDB" id="A4RRU5"/>
<organism evidence="8 9">
    <name type="scientific">Ostreococcus lucimarinus (strain CCE9901)</name>
    <dbReference type="NCBI Taxonomy" id="436017"/>
    <lineage>
        <taxon>Eukaryota</taxon>
        <taxon>Viridiplantae</taxon>
        <taxon>Chlorophyta</taxon>
        <taxon>Mamiellophyceae</taxon>
        <taxon>Mamiellales</taxon>
        <taxon>Bathycoccaceae</taxon>
        <taxon>Ostreococcus</taxon>
    </lineage>
</organism>
<dbReference type="STRING" id="436017.A4RRU5"/>
<protein>
    <recommendedName>
        <fullName evidence="7">MADS-box domain-containing protein</fullName>
    </recommendedName>
</protein>
<dbReference type="SUPFAM" id="SSF55455">
    <property type="entry name" value="SRF-like"/>
    <property type="match status" value="1"/>
</dbReference>
<accession>A4RRU5</accession>
<dbReference type="PANTHER" id="PTHR11945">
    <property type="entry name" value="MADS BOX PROTEIN"/>
    <property type="match status" value="1"/>
</dbReference>
<evidence type="ECO:0000313" key="8">
    <source>
        <dbReference type="EMBL" id="ABO94255.1"/>
    </source>
</evidence>
<dbReference type="GO" id="GO:0045944">
    <property type="term" value="P:positive regulation of transcription by RNA polymerase II"/>
    <property type="evidence" value="ECO:0007669"/>
    <property type="project" value="InterPro"/>
</dbReference>
<dbReference type="PRINTS" id="PR00404">
    <property type="entry name" value="MADSDOMAIN"/>
</dbReference>
<keyword evidence="5" id="KW-0539">Nucleus</keyword>
<dbReference type="GO" id="GO:0046983">
    <property type="term" value="F:protein dimerization activity"/>
    <property type="evidence" value="ECO:0007669"/>
    <property type="project" value="InterPro"/>
</dbReference>
<keyword evidence="2" id="KW-0805">Transcription regulation</keyword>
<dbReference type="CDD" id="cd00265">
    <property type="entry name" value="MADS_MEF2_like"/>
    <property type="match status" value="1"/>
</dbReference>
<feature type="domain" description="MADS-box" evidence="7">
    <location>
        <begin position="1"/>
        <end position="61"/>
    </location>
</feature>
<dbReference type="Gene3D" id="3.40.1810.10">
    <property type="entry name" value="Transcription factor, MADS-box"/>
    <property type="match status" value="1"/>
</dbReference>
<feature type="region of interest" description="Disordered" evidence="6">
    <location>
        <begin position="84"/>
        <end position="116"/>
    </location>
</feature>
<dbReference type="Pfam" id="PF00319">
    <property type="entry name" value="SRF-TF"/>
    <property type="match status" value="1"/>
</dbReference>
<dbReference type="RefSeq" id="XP_001415963.1">
    <property type="nucleotide sequence ID" value="XM_001415926.1"/>
</dbReference>
<evidence type="ECO:0000256" key="4">
    <source>
        <dbReference type="ARBA" id="ARBA00023163"/>
    </source>
</evidence>
<gene>
    <name evidence="8" type="ORF">OSTLU_29140</name>
</gene>
<evidence type="ECO:0000256" key="6">
    <source>
        <dbReference type="SAM" id="MobiDB-lite"/>
    </source>
</evidence>
<dbReference type="PROSITE" id="PS00350">
    <property type="entry name" value="MADS_BOX_1"/>
    <property type="match status" value="1"/>
</dbReference>
<dbReference type="GO" id="GO:0000978">
    <property type="term" value="F:RNA polymerase II cis-regulatory region sequence-specific DNA binding"/>
    <property type="evidence" value="ECO:0007669"/>
    <property type="project" value="TreeGrafter"/>
</dbReference>
<dbReference type="InterPro" id="IPR036879">
    <property type="entry name" value="TF_MADSbox_sf"/>
</dbReference>
<dbReference type="PANTHER" id="PTHR11945:SF534">
    <property type="entry name" value="MYOCYTE-SPECIFIC ENHANCER FACTOR 2"/>
    <property type="match status" value="1"/>
</dbReference>
<evidence type="ECO:0000256" key="3">
    <source>
        <dbReference type="ARBA" id="ARBA00023125"/>
    </source>
</evidence>
<dbReference type="GO" id="GO:0000981">
    <property type="term" value="F:DNA-binding transcription factor activity, RNA polymerase II-specific"/>
    <property type="evidence" value="ECO:0007669"/>
    <property type="project" value="TreeGrafter"/>
</dbReference>
<dbReference type="SMART" id="SM00432">
    <property type="entry name" value="MADS"/>
    <property type="match status" value="1"/>
</dbReference>
<dbReference type="EMBL" id="CP000581">
    <property type="protein sequence ID" value="ABO94255.1"/>
    <property type="molecule type" value="Genomic_DNA"/>
</dbReference>
<comment type="subcellular location">
    <subcellularLocation>
        <location evidence="1">Nucleus</location>
    </subcellularLocation>
</comment>
<evidence type="ECO:0000256" key="2">
    <source>
        <dbReference type="ARBA" id="ARBA00023015"/>
    </source>
</evidence>
<sequence length="116" mass="13569">MGRKKIKIERIVDERNRQVTFTKRKNGLMKKAMELSVLCDCDIALVIYNSNEKLYQYSSGDIEDVLRRFHTECAEAHEARNNQDLFDQHFSTQKGASARERAQASTSRSMWRKVKI</sequence>
<dbReference type="Gramene" id="ABO94255">
    <property type="protein sequence ID" value="ABO94255"/>
    <property type="gene ID" value="OSTLU_29140"/>
</dbReference>
<proteinExistence type="predicted"/>
<evidence type="ECO:0000313" key="9">
    <source>
        <dbReference type="Proteomes" id="UP000001568"/>
    </source>
</evidence>
<keyword evidence="4" id="KW-0804">Transcription</keyword>
<dbReference type="InterPro" id="IPR002100">
    <property type="entry name" value="TF_MADSbox"/>
</dbReference>
<name>A4RRU5_OSTLU</name>
<dbReference type="OMA" id="ECAEAHE"/>
<evidence type="ECO:0000256" key="5">
    <source>
        <dbReference type="ARBA" id="ARBA00023242"/>
    </source>
</evidence>
<dbReference type="Proteomes" id="UP000001568">
    <property type="component" value="Chromosome 1"/>
</dbReference>